<feature type="region of interest" description="Disordered" evidence="1">
    <location>
        <begin position="11"/>
        <end position="43"/>
    </location>
</feature>
<dbReference type="Proteomes" id="UP000003653">
    <property type="component" value="Unassembled WGS sequence"/>
</dbReference>
<evidence type="ECO:0000256" key="2">
    <source>
        <dbReference type="SAM" id="Phobius"/>
    </source>
</evidence>
<dbReference type="eggNOG" id="ENOG5032TTV">
    <property type="taxonomic scope" value="Bacteria"/>
</dbReference>
<name>D5P8F8_9MYCO</name>
<dbReference type="Pfam" id="PF13828">
    <property type="entry name" value="DUF4190"/>
    <property type="match status" value="1"/>
</dbReference>
<sequence>MLVSFAGQRAEGPNPFDGDPFGTSGSLTQEPMPLPGRPPSPSSGEVNTFATLSVVFAFVFAPAGAVLGHLALAQIKRTRQPGHRRAVLGLTLSYVFITLAVIALVVWLLLGDHGGDNGSTKQSAAVAPPVITSTVITPPPQSRPRVSVAELRVGDCVEIQKNQPDPTRANTDQVFIYRTRCEVRDGVFQVRRKGTDAAQCPPGEYLTNDQENIVACFVKYGQ</sequence>
<evidence type="ECO:0000313" key="4">
    <source>
        <dbReference type="EMBL" id="EFG77664.1"/>
    </source>
</evidence>
<feature type="domain" description="DUF4190" evidence="3">
    <location>
        <begin position="52"/>
        <end position="102"/>
    </location>
</feature>
<feature type="compositionally biased region" description="Pro residues" evidence="1">
    <location>
        <begin position="32"/>
        <end position="41"/>
    </location>
</feature>
<comment type="caution">
    <text evidence="4">The sequence shown here is derived from an EMBL/GenBank/DDBJ whole genome shotgun (WGS) entry which is preliminary data.</text>
</comment>
<keyword evidence="2" id="KW-0472">Membrane</keyword>
<accession>D5P8F8</accession>
<keyword evidence="5" id="KW-1185">Reference proteome</keyword>
<keyword evidence="2" id="KW-1133">Transmembrane helix</keyword>
<dbReference type="HOGENOM" id="CLU_106674_0_0_11"/>
<proteinExistence type="predicted"/>
<gene>
    <name evidence="4" type="ORF">HMPREF0591_2473</name>
</gene>
<dbReference type="EMBL" id="ADNV01000208">
    <property type="protein sequence ID" value="EFG77664.1"/>
    <property type="molecule type" value="Genomic_DNA"/>
</dbReference>
<protein>
    <recommendedName>
        <fullName evidence="3">DUF4190 domain-containing protein</fullName>
    </recommendedName>
</protein>
<organism evidence="4 5">
    <name type="scientific">Mycobacterium parascrofulaceum ATCC BAA-614</name>
    <dbReference type="NCBI Taxonomy" id="525368"/>
    <lineage>
        <taxon>Bacteria</taxon>
        <taxon>Bacillati</taxon>
        <taxon>Actinomycetota</taxon>
        <taxon>Actinomycetes</taxon>
        <taxon>Mycobacteriales</taxon>
        <taxon>Mycobacteriaceae</taxon>
        <taxon>Mycobacterium</taxon>
        <taxon>Mycobacterium simiae complex</taxon>
    </lineage>
</organism>
<evidence type="ECO:0000256" key="1">
    <source>
        <dbReference type="SAM" id="MobiDB-lite"/>
    </source>
</evidence>
<keyword evidence="2" id="KW-0812">Transmembrane</keyword>
<dbReference type="AlphaFoldDB" id="D5P8F8"/>
<reference evidence="4 5" key="1">
    <citation type="submission" date="2010-04" db="EMBL/GenBank/DDBJ databases">
        <authorList>
            <person name="Muzny D."/>
            <person name="Qin X."/>
            <person name="Deng J."/>
            <person name="Jiang H."/>
            <person name="Liu Y."/>
            <person name="Qu J."/>
            <person name="Song X.-Z."/>
            <person name="Zhang L."/>
            <person name="Thornton R."/>
            <person name="Coyle M."/>
            <person name="Francisco L."/>
            <person name="Jackson L."/>
            <person name="Javaid M."/>
            <person name="Korchina V."/>
            <person name="Kovar C."/>
            <person name="Mata R."/>
            <person name="Mathew T."/>
            <person name="Ngo R."/>
            <person name="Nguyen L."/>
            <person name="Nguyen N."/>
            <person name="Okwuonu G."/>
            <person name="Ongeri F."/>
            <person name="Pham C."/>
            <person name="Simmons D."/>
            <person name="Wilczek-Boney K."/>
            <person name="Hale W."/>
            <person name="Jakkamsetti A."/>
            <person name="Pham P."/>
            <person name="Ruth R."/>
            <person name="San Lucas F."/>
            <person name="Warren J."/>
            <person name="Zhang J."/>
            <person name="Zhao Z."/>
            <person name="Zhou C."/>
            <person name="Zhu D."/>
            <person name="Lee S."/>
            <person name="Bess C."/>
            <person name="Blankenburg K."/>
            <person name="Forbes L."/>
            <person name="Fu Q."/>
            <person name="Gubbala S."/>
            <person name="Hirani K."/>
            <person name="Jayaseelan J.C."/>
            <person name="Lara F."/>
            <person name="Munidasa M."/>
            <person name="Palculict T."/>
            <person name="Patil S."/>
            <person name="Pu L.-L."/>
            <person name="Saada N."/>
            <person name="Tang L."/>
            <person name="Weissenberger G."/>
            <person name="Zhu Y."/>
            <person name="Hemphill L."/>
            <person name="Shang Y."/>
            <person name="Youmans B."/>
            <person name="Ayvaz T."/>
            <person name="Ross M."/>
            <person name="Santibanez J."/>
            <person name="Aqrawi P."/>
            <person name="Gross S."/>
            <person name="Joshi V."/>
            <person name="Fowler G."/>
            <person name="Nazareth L."/>
            <person name="Reid J."/>
            <person name="Worley K."/>
            <person name="Petrosino J."/>
            <person name="Highlander S."/>
            <person name="Gibbs R."/>
        </authorList>
    </citation>
    <scope>NUCLEOTIDE SEQUENCE [LARGE SCALE GENOMIC DNA]</scope>
    <source>
        <strain evidence="4 5">ATCC BAA-614</strain>
    </source>
</reference>
<evidence type="ECO:0000313" key="5">
    <source>
        <dbReference type="Proteomes" id="UP000003653"/>
    </source>
</evidence>
<evidence type="ECO:0000259" key="3">
    <source>
        <dbReference type="Pfam" id="PF13828"/>
    </source>
</evidence>
<feature type="transmembrane region" description="Helical" evidence="2">
    <location>
        <begin position="49"/>
        <end position="75"/>
    </location>
</feature>
<dbReference type="InterPro" id="IPR025241">
    <property type="entry name" value="DUF4190"/>
</dbReference>
<feature type="transmembrane region" description="Helical" evidence="2">
    <location>
        <begin position="87"/>
        <end position="110"/>
    </location>
</feature>